<dbReference type="AlphaFoldDB" id="A0A2U1IV78"/>
<feature type="region of interest" description="Disordered" evidence="1">
    <location>
        <begin position="1"/>
        <end position="50"/>
    </location>
</feature>
<comment type="caution">
    <text evidence="2">The sequence shown here is derived from an EMBL/GenBank/DDBJ whole genome shotgun (WGS) entry which is preliminary data.</text>
</comment>
<name>A0A2U1IV78_SMIAN</name>
<keyword evidence="3" id="KW-1185">Reference proteome</keyword>
<organism evidence="2 3">
    <name type="scientific">Smittium angustum</name>
    <dbReference type="NCBI Taxonomy" id="133377"/>
    <lineage>
        <taxon>Eukaryota</taxon>
        <taxon>Fungi</taxon>
        <taxon>Fungi incertae sedis</taxon>
        <taxon>Zoopagomycota</taxon>
        <taxon>Kickxellomycotina</taxon>
        <taxon>Harpellomycetes</taxon>
        <taxon>Harpellales</taxon>
        <taxon>Legeriomycetaceae</taxon>
        <taxon>Smittium</taxon>
    </lineage>
</organism>
<evidence type="ECO:0000313" key="2">
    <source>
        <dbReference type="EMBL" id="PVZ96632.1"/>
    </source>
</evidence>
<evidence type="ECO:0000313" key="3">
    <source>
        <dbReference type="Proteomes" id="UP000245591"/>
    </source>
</evidence>
<dbReference type="EMBL" id="MBFU01001225">
    <property type="protein sequence ID" value="PVZ96632.1"/>
    <property type="molecule type" value="Genomic_DNA"/>
</dbReference>
<proteinExistence type="predicted"/>
<sequence length="232" mass="26274">MPERKPQNPQHFGAQRGGLNKEGNSKITLKKKSNEDTGIETPLSGESIMDDSANSGGLKFIYTDKTDSYDDFSEDEIDEGAVKMPKPSNPEAPRFTGIDVAEFLSEMKVLAKKAKLSPSKLVEILPRYCEKSIEGRIRQSPVYRLGKWSDLKQFMLVAYKFDESLTIEERDLNVILNKNWNKRTADVLLKEYKAVADYLISKKILKEDMIVEKLARILPSQLLQSGLIENSQ</sequence>
<accession>A0A2U1IV78</accession>
<evidence type="ECO:0000256" key="1">
    <source>
        <dbReference type="SAM" id="MobiDB-lite"/>
    </source>
</evidence>
<protein>
    <submittedName>
        <fullName evidence="2">Uncharacterized protein</fullName>
    </submittedName>
</protein>
<gene>
    <name evidence="2" type="ORF">BB558_007457</name>
</gene>
<reference evidence="2 3" key="1">
    <citation type="journal article" date="2018" name="MBio">
        <title>Comparative Genomics Reveals the Core Gene Toolbox for the Fungus-Insect Symbiosis.</title>
        <authorList>
            <person name="Wang Y."/>
            <person name="Stata M."/>
            <person name="Wang W."/>
            <person name="Stajich J.E."/>
            <person name="White M.M."/>
            <person name="Moncalvo J.M."/>
        </authorList>
    </citation>
    <scope>NUCLEOTIDE SEQUENCE [LARGE SCALE GENOMIC DNA]</scope>
    <source>
        <strain evidence="2 3">AUS-126-30</strain>
    </source>
</reference>
<dbReference type="Proteomes" id="UP000245591">
    <property type="component" value="Unassembled WGS sequence"/>
</dbReference>
<feature type="non-terminal residue" evidence="2">
    <location>
        <position position="232"/>
    </location>
</feature>